<dbReference type="PROSITE" id="PS51257">
    <property type="entry name" value="PROKAR_LIPOPROTEIN"/>
    <property type="match status" value="1"/>
</dbReference>
<dbReference type="AlphaFoldDB" id="A0A6M0Q776"/>
<keyword evidence="3" id="KW-0813">Transport</keyword>
<evidence type="ECO:0000256" key="3">
    <source>
        <dbReference type="ARBA" id="ARBA00022448"/>
    </source>
</evidence>
<dbReference type="CDD" id="cd01146">
    <property type="entry name" value="FhuD"/>
    <property type="match status" value="1"/>
</dbReference>
<dbReference type="PANTHER" id="PTHR30532">
    <property type="entry name" value="IRON III DICITRATE-BINDING PERIPLASMIC PROTEIN"/>
    <property type="match status" value="1"/>
</dbReference>
<keyword evidence="6" id="KW-0449">Lipoprotein</keyword>
<dbReference type="PROSITE" id="PS50983">
    <property type="entry name" value="FE_B12_PBP"/>
    <property type="match status" value="1"/>
</dbReference>
<dbReference type="GO" id="GO:0030288">
    <property type="term" value="C:outer membrane-bounded periplasmic space"/>
    <property type="evidence" value="ECO:0007669"/>
    <property type="project" value="TreeGrafter"/>
</dbReference>
<feature type="domain" description="Fe/B12 periplasmic-binding" evidence="7">
    <location>
        <begin position="58"/>
        <end position="316"/>
    </location>
</feature>
<reference evidence="8 9" key="1">
    <citation type="submission" date="2020-02" db="EMBL/GenBank/DDBJ databases">
        <title>Bacillus aquiflavi sp. nov., isolated from yellow water of strong flavor Chinese baijiu in Yibin region of China.</title>
        <authorList>
            <person name="Xie J."/>
        </authorList>
    </citation>
    <scope>NUCLEOTIDE SEQUENCE [LARGE SCALE GENOMIC DNA]</scope>
    <source>
        <strain evidence="8 9">SA4</strain>
    </source>
</reference>
<evidence type="ECO:0000256" key="6">
    <source>
        <dbReference type="ARBA" id="ARBA00023288"/>
    </source>
</evidence>
<dbReference type="RefSeq" id="WP_163179621.1">
    <property type="nucleotide sequence ID" value="NZ_JAAIWM010000003.1"/>
</dbReference>
<dbReference type="PANTHER" id="PTHR30532:SF21">
    <property type="entry name" value="SIDEROPHORE-BINDING LIPOPROTEIN YFIY-RELATED"/>
    <property type="match status" value="1"/>
</dbReference>
<name>A0A6M0Q776_9BACI</name>
<organism evidence="8 9">
    <name type="scientific">Bacillus mesophilus</name>
    <dbReference type="NCBI Taxonomy" id="1808955"/>
    <lineage>
        <taxon>Bacteria</taxon>
        <taxon>Bacillati</taxon>
        <taxon>Bacillota</taxon>
        <taxon>Bacilli</taxon>
        <taxon>Bacillales</taxon>
        <taxon>Bacillaceae</taxon>
        <taxon>Bacillus</taxon>
    </lineage>
</organism>
<dbReference type="GO" id="GO:0005886">
    <property type="term" value="C:plasma membrane"/>
    <property type="evidence" value="ECO:0007669"/>
    <property type="project" value="UniProtKB-SubCell"/>
</dbReference>
<evidence type="ECO:0000313" key="9">
    <source>
        <dbReference type="Proteomes" id="UP000481043"/>
    </source>
</evidence>
<evidence type="ECO:0000313" key="8">
    <source>
        <dbReference type="EMBL" id="NEY72157.1"/>
    </source>
</evidence>
<dbReference type="EMBL" id="JAAIWM010000003">
    <property type="protein sequence ID" value="NEY72157.1"/>
    <property type="molecule type" value="Genomic_DNA"/>
</dbReference>
<evidence type="ECO:0000256" key="1">
    <source>
        <dbReference type="ARBA" id="ARBA00004193"/>
    </source>
</evidence>
<gene>
    <name evidence="8" type="ORF">G4D63_10510</name>
</gene>
<evidence type="ECO:0000259" key="7">
    <source>
        <dbReference type="PROSITE" id="PS50983"/>
    </source>
</evidence>
<keyword evidence="4" id="KW-0732">Signal</keyword>
<dbReference type="SUPFAM" id="SSF53807">
    <property type="entry name" value="Helical backbone' metal receptor"/>
    <property type="match status" value="1"/>
</dbReference>
<dbReference type="Gene3D" id="3.40.50.1980">
    <property type="entry name" value="Nitrogenase molybdenum iron protein domain"/>
    <property type="match status" value="2"/>
</dbReference>
<comment type="caution">
    <text evidence="8">The sequence shown here is derived from an EMBL/GenBank/DDBJ whole genome shotgun (WGS) entry which is preliminary data.</text>
</comment>
<accession>A0A6M0Q776</accession>
<protein>
    <submittedName>
        <fullName evidence="8">Iron-siderophore ABC transporter substrate-binding protein</fullName>
    </submittedName>
</protein>
<dbReference type="InterPro" id="IPR002491">
    <property type="entry name" value="ABC_transptr_periplasmic_BD"/>
</dbReference>
<evidence type="ECO:0000256" key="4">
    <source>
        <dbReference type="ARBA" id="ARBA00022729"/>
    </source>
</evidence>
<dbReference type="InterPro" id="IPR051313">
    <property type="entry name" value="Bact_iron-sidero_bind"/>
</dbReference>
<dbReference type="Pfam" id="PF01497">
    <property type="entry name" value="Peripla_BP_2"/>
    <property type="match status" value="1"/>
</dbReference>
<keyword evidence="5" id="KW-0564">Palmitate</keyword>
<proteinExistence type="inferred from homology"/>
<keyword evidence="9" id="KW-1185">Reference proteome</keyword>
<sequence length="316" mass="35995">MLTFHRKKLIVLIVVIFLFLTGCKEQAEAPKTSEPKPEQLIPFQHAIGISNIPSSPKRVVILTNEGTEAFLKLGVKPVGAVNSWVGDPWYEHISREMVGVQPVGFEQDPDIELIRTLKPDLIIGNKMRHEQIYEALSDIAPTVYSETLHSDWSINFTFYSEVLNKKEEGQTVLADWKVRLEGISNLSDPLKEISIVRFMKDHARIYQKDSFAGYIFEELGISRPENQKDTEVAHIPLSKEQISEMDGDLLFYTTYETQSEEEENNEEEWINHPAFINLEVVKAGKAYKVNDSVWHRAGGVLAAEKLVEDLEKVLTQ</sequence>
<comment type="similarity">
    <text evidence="2">Belongs to the bacterial solute-binding protein 8 family.</text>
</comment>
<comment type="subcellular location">
    <subcellularLocation>
        <location evidence="1">Cell membrane</location>
        <topology evidence="1">Lipid-anchor</topology>
    </subcellularLocation>
</comment>
<evidence type="ECO:0000256" key="5">
    <source>
        <dbReference type="ARBA" id="ARBA00023139"/>
    </source>
</evidence>
<dbReference type="GO" id="GO:1901678">
    <property type="term" value="P:iron coordination entity transport"/>
    <property type="evidence" value="ECO:0007669"/>
    <property type="project" value="UniProtKB-ARBA"/>
</dbReference>
<dbReference type="Proteomes" id="UP000481043">
    <property type="component" value="Unassembled WGS sequence"/>
</dbReference>
<evidence type="ECO:0000256" key="2">
    <source>
        <dbReference type="ARBA" id="ARBA00008814"/>
    </source>
</evidence>